<proteinExistence type="predicted"/>
<protein>
    <submittedName>
        <fullName evidence="1">Uncharacterized protein</fullName>
    </submittedName>
</protein>
<name>A0A0M8P6Q2_9EURO</name>
<comment type="caution">
    <text evidence="1">The sequence shown here is derived from an EMBL/GenBank/DDBJ whole genome shotgun (WGS) entry which is preliminary data.</text>
</comment>
<keyword evidence="2" id="KW-1185">Reference proteome</keyword>
<dbReference type="AlphaFoldDB" id="A0A0M8P6Q2"/>
<organism evidence="1 2">
    <name type="scientific">Penicillium nordicum</name>
    <dbReference type="NCBI Taxonomy" id="229535"/>
    <lineage>
        <taxon>Eukaryota</taxon>
        <taxon>Fungi</taxon>
        <taxon>Dikarya</taxon>
        <taxon>Ascomycota</taxon>
        <taxon>Pezizomycotina</taxon>
        <taxon>Eurotiomycetes</taxon>
        <taxon>Eurotiomycetidae</taxon>
        <taxon>Eurotiales</taxon>
        <taxon>Aspergillaceae</taxon>
        <taxon>Penicillium</taxon>
    </lineage>
</organism>
<dbReference type="EMBL" id="LHQQ01000130">
    <property type="protein sequence ID" value="KOS41520.1"/>
    <property type="molecule type" value="Genomic_DNA"/>
</dbReference>
<dbReference type="Proteomes" id="UP000037696">
    <property type="component" value="Unassembled WGS sequence"/>
</dbReference>
<gene>
    <name evidence="1" type="ORF">ACN38_g7632</name>
</gene>
<evidence type="ECO:0000313" key="2">
    <source>
        <dbReference type="Proteomes" id="UP000037696"/>
    </source>
</evidence>
<reference evidence="1 2" key="1">
    <citation type="submission" date="2015-08" db="EMBL/GenBank/DDBJ databases">
        <title>Genome sequencing of Penicillium nordicum.</title>
        <authorList>
            <person name="Nguyen H.D."/>
            <person name="Seifert K.A."/>
        </authorList>
    </citation>
    <scope>NUCLEOTIDE SEQUENCE [LARGE SCALE GENOMIC DNA]</scope>
    <source>
        <strain evidence="1 2">DAOMC 185683</strain>
    </source>
</reference>
<accession>A0A0M8P6Q2</accession>
<evidence type="ECO:0000313" key="1">
    <source>
        <dbReference type="EMBL" id="KOS41520.1"/>
    </source>
</evidence>
<sequence>MNCSQSIETRPKFLLLVLSPVRQRLDTKCNDIFYQNMLGVLVPKAARFMPEAPRPTASLSLLPLRPSALRQILPCCFFNRNSVGSLLKYVLDLIYNIQFGF</sequence>